<name>A0ABV8DUP0_9NOCA</name>
<dbReference type="RefSeq" id="WP_378613128.1">
    <property type="nucleotide sequence ID" value="NZ_JBHSAX010000014.1"/>
</dbReference>
<dbReference type="Gene3D" id="3.10.450.50">
    <property type="match status" value="1"/>
</dbReference>
<evidence type="ECO:0000313" key="1">
    <source>
        <dbReference type="EMBL" id="MFC3963385.1"/>
    </source>
</evidence>
<dbReference type="SUPFAM" id="SSF54427">
    <property type="entry name" value="NTF2-like"/>
    <property type="match status" value="1"/>
</dbReference>
<proteinExistence type="predicted"/>
<reference evidence="2" key="1">
    <citation type="journal article" date="2019" name="Int. J. Syst. Evol. Microbiol.">
        <title>The Global Catalogue of Microorganisms (GCM) 10K type strain sequencing project: providing services to taxonomists for standard genome sequencing and annotation.</title>
        <authorList>
            <consortium name="The Broad Institute Genomics Platform"/>
            <consortium name="The Broad Institute Genome Sequencing Center for Infectious Disease"/>
            <person name="Wu L."/>
            <person name="Ma J."/>
        </authorList>
    </citation>
    <scope>NUCLEOTIDE SEQUENCE [LARGE SCALE GENOMIC DNA]</scope>
    <source>
        <strain evidence="2">CGMCC 4.7330</strain>
    </source>
</reference>
<dbReference type="InterPro" id="IPR009959">
    <property type="entry name" value="Cyclase_SnoaL-like"/>
</dbReference>
<dbReference type="PANTHER" id="PTHR38436">
    <property type="entry name" value="POLYKETIDE CYCLASE SNOAL-LIKE DOMAIN"/>
    <property type="match status" value="1"/>
</dbReference>
<dbReference type="EMBL" id="JBHSAX010000014">
    <property type="protein sequence ID" value="MFC3963385.1"/>
    <property type="molecule type" value="Genomic_DNA"/>
</dbReference>
<dbReference type="PANTHER" id="PTHR38436:SF1">
    <property type="entry name" value="ESTER CYCLASE"/>
    <property type="match status" value="1"/>
</dbReference>
<gene>
    <name evidence="1" type="ORF">ACFO0B_15445</name>
</gene>
<dbReference type="Pfam" id="PF07366">
    <property type="entry name" value="SnoaL"/>
    <property type="match status" value="1"/>
</dbReference>
<dbReference type="InterPro" id="IPR032710">
    <property type="entry name" value="NTF2-like_dom_sf"/>
</dbReference>
<organism evidence="1 2">
    <name type="scientific">Nocardia jiangsuensis</name>
    <dbReference type="NCBI Taxonomy" id="1691563"/>
    <lineage>
        <taxon>Bacteria</taxon>
        <taxon>Bacillati</taxon>
        <taxon>Actinomycetota</taxon>
        <taxon>Actinomycetes</taxon>
        <taxon>Mycobacteriales</taxon>
        <taxon>Nocardiaceae</taxon>
        <taxon>Nocardia</taxon>
    </lineage>
</organism>
<accession>A0ABV8DUP0</accession>
<evidence type="ECO:0000313" key="2">
    <source>
        <dbReference type="Proteomes" id="UP001595696"/>
    </source>
</evidence>
<comment type="caution">
    <text evidence="1">The sequence shown here is derived from an EMBL/GenBank/DDBJ whole genome shotgun (WGS) entry which is preliminary data.</text>
</comment>
<dbReference type="Proteomes" id="UP001595696">
    <property type="component" value="Unassembled WGS sequence"/>
</dbReference>
<keyword evidence="2" id="KW-1185">Reference proteome</keyword>
<protein>
    <submittedName>
        <fullName evidence="1">Ester cyclase</fullName>
    </submittedName>
</protein>
<sequence length="176" mass="19465">MTTSTDPRALALRSLEFMATGAEADFHAVVHPEATNREAVDEPPACRVPGPAGFHATALWLRAAYSDLRWEVHEVVADGDLVVVRTTMSGRHTGPFVTYDAEGGVEQAFPPTGRSFATTQTHWFRVADGLLIEHWANRDDLGTAKQLAWVPPTPAYLFRMARATRAARRAERRNAR</sequence>